<reference evidence="1 2" key="1">
    <citation type="submission" date="2020-05" db="EMBL/GenBank/DDBJ databases">
        <title>Identification and distribution of gene clusters putatively required for synthesis of sphingolipid metabolism inhibitors in phylogenetically diverse species of the filamentous fungus Fusarium.</title>
        <authorList>
            <person name="Kim H.-S."/>
            <person name="Busman M."/>
            <person name="Brown D.W."/>
            <person name="Divon H."/>
            <person name="Uhlig S."/>
            <person name="Proctor R.H."/>
        </authorList>
    </citation>
    <scope>NUCLEOTIDE SEQUENCE [LARGE SCALE GENOMIC DNA]</scope>
    <source>
        <strain evidence="1 2">NRRL 36939</strain>
    </source>
</reference>
<dbReference type="Proteomes" id="UP000546213">
    <property type="component" value="Unassembled WGS sequence"/>
</dbReference>
<keyword evidence="2" id="KW-1185">Reference proteome</keyword>
<comment type="caution">
    <text evidence="1">The sequence shown here is derived from an EMBL/GenBank/DDBJ whole genome shotgun (WGS) entry which is preliminary data.</text>
</comment>
<proteinExistence type="predicted"/>
<name>A0A8H5KL68_9HYPO</name>
<evidence type="ECO:0000313" key="2">
    <source>
        <dbReference type="Proteomes" id="UP000546213"/>
    </source>
</evidence>
<dbReference type="AlphaFoldDB" id="A0A8H5KL68"/>
<accession>A0A8H5KL68</accession>
<dbReference type="EMBL" id="JAAOAS010000451">
    <property type="protein sequence ID" value="KAF5575907.1"/>
    <property type="molecule type" value="Genomic_DNA"/>
</dbReference>
<sequence length="176" mass="19711">MPAERYADAQPFIQRIADWAAAKPLSRIYSQKGGWEGYAQVELAMYLPDNLGGSSTREEQVYADGERADINYTPTDAPEFFIELKCQSLLQDSGNLDSFADRILSDMIKCDRGHTARAPGYETMPALAIGIGVDIAGVNRAIQIFSNPNFQYASRTYWTQAYDNQNNPMIFYAVFP</sequence>
<organism evidence="1 2">
    <name type="scientific">Fusarium pseudocircinatum</name>
    <dbReference type="NCBI Taxonomy" id="56676"/>
    <lineage>
        <taxon>Eukaryota</taxon>
        <taxon>Fungi</taxon>
        <taxon>Dikarya</taxon>
        <taxon>Ascomycota</taxon>
        <taxon>Pezizomycotina</taxon>
        <taxon>Sordariomycetes</taxon>
        <taxon>Hypocreomycetidae</taxon>
        <taxon>Hypocreales</taxon>
        <taxon>Nectriaceae</taxon>
        <taxon>Fusarium</taxon>
        <taxon>Fusarium fujikuroi species complex</taxon>
    </lineage>
</organism>
<protein>
    <submittedName>
        <fullName evidence="1">Uncharacterized protein</fullName>
    </submittedName>
</protein>
<dbReference type="OrthoDB" id="4965668at2759"/>
<evidence type="ECO:0000313" key="1">
    <source>
        <dbReference type="EMBL" id="KAF5575907.1"/>
    </source>
</evidence>
<gene>
    <name evidence="1" type="ORF">FPCIR_12911</name>
</gene>